<gene>
    <name evidence="2" type="ORF">Psch_03027</name>
</gene>
<protein>
    <recommendedName>
        <fullName evidence="4">Sulfate transporter family protein</fullName>
    </recommendedName>
</protein>
<feature type="transmembrane region" description="Helical" evidence="1">
    <location>
        <begin position="355"/>
        <end position="379"/>
    </location>
</feature>
<evidence type="ECO:0008006" key="4">
    <source>
        <dbReference type="Google" id="ProtNLM"/>
    </source>
</evidence>
<dbReference type="GO" id="GO:0015098">
    <property type="term" value="F:molybdate ion transmembrane transporter activity"/>
    <property type="evidence" value="ECO:0007669"/>
    <property type="project" value="InterPro"/>
</dbReference>
<feature type="transmembrane region" description="Helical" evidence="1">
    <location>
        <begin position="260"/>
        <end position="280"/>
    </location>
</feature>
<feature type="transmembrane region" description="Helical" evidence="1">
    <location>
        <begin position="53"/>
        <end position="70"/>
    </location>
</feature>
<dbReference type="PANTHER" id="PTHR31970:SF9">
    <property type="entry name" value="MOLYBDATE TRANSPORTER 2"/>
    <property type="match status" value="1"/>
</dbReference>
<feature type="transmembrane region" description="Helical" evidence="1">
    <location>
        <begin position="175"/>
        <end position="198"/>
    </location>
</feature>
<dbReference type="RefSeq" id="WP_190258647.1">
    <property type="nucleotide sequence ID" value="NZ_QFGA01000002.1"/>
</dbReference>
<evidence type="ECO:0000313" key="3">
    <source>
        <dbReference type="Proteomes" id="UP000298324"/>
    </source>
</evidence>
<organism evidence="2 3">
    <name type="scientific">Pelotomaculum schinkii</name>
    <dbReference type="NCBI Taxonomy" id="78350"/>
    <lineage>
        <taxon>Bacteria</taxon>
        <taxon>Bacillati</taxon>
        <taxon>Bacillota</taxon>
        <taxon>Clostridia</taxon>
        <taxon>Eubacteriales</taxon>
        <taxon>Desulfotomaculaceae</taxon>
        <taxon>Pelotomaculum</taxon>
    </lineage>
</organism>
<keyword evidence="3" id="KW-1185">Reference proteome</keyword>
<feature type="transmembrane region" description="Helical" evidence="1">
    <location>
        <begin position="219"/>
        <end position="240"/>
    </location>
</feature>
<feature type="transmembrane region" description="Helical" evidence="1">
    <location>
        <begin position="153"/>
        <end position="169"/>
    </location>
</feature>
<feature type="transmembrane region" description="Helical" evidence="1">
    <location>
        <begin position="292"/>
        <end position="314"/>
    </location>
</feature>
<dbReference type="Proteomes" id="UP000298324">
    <property type="component" value="Unassembled WGS sequence"/>
</dbReference>
<dbReference type="EMBL" id="QFGA01000002">
    <property type="protein sequence ID" value="TEB05985.1"/>
    <property type="molecule type" value="Genomic_DNA"/>
</dbReference>
<keyword evidence="1" id="KW-0472">Membrane</keyword>
<evidence type="ECO:0000313" key="2">
    <source>
        <dbReference type="EMBL" id="TEB05985.1"/>
    </source>
</evidence>
<dbReference type="PANTHER" id="PTHR31970">
    <property type="match status" value="1"/>
</dbReference>
<feature type="transmembrane region" description="Helical" evidence="1">
    <location>
        <begin position="320"/>
        <end position="343"/>
    </location>
</feature>
<keyword evidence="1" id="KW-0812">Transmembrane</keyword>
<keyword evidence="1" id="KW-1133">Transmembrane helix</keyword>
<feature type="transmembrane region" description="Helical" evidence="1">
    <location>
        <begin position="27"/>
        <end position="47"/>
    </location>
</feature>
<dbReference type="InterPro" id="IPR031563">
    <property type="entry name" value="MOT1/MOT2"/>
</dbReference>
<proteinExistence type="predicted"/>
<name>A0A4Y7RAG9_9FIRM</name>
<evidence type="ECO:0000256" key="1">
    <source>
        <dbReference type="SAM" id="Phobius"/>
    </source>
</evidence>
<reference evidence="2 3" key="1">
    <citation type="journal article" date="2018" name="Environ. Microbiol.">
        <title>Novel energy conservation strategies and behaviour of Pelotomaculum schinkii driving syntrophic propionate catabolism.</title>
        <authorList>
            <person name="Hidalgo-Ahumada C.A.P."/>
            <person name="Nobu M.K."/>
            <person name="Narihiro T."/>
            <person name="Tamaki H."/>
            <person name="Liu W.T."/>
            <person name="Kamagata Y."/>
            <person name="Stams A.J.M."/>
            <person name="Imachi H."/>
            <person name="Sousa D.Z."/>
        </authorList>
    </citation>
    <scope>NUCLEOTIDE SEQUENCE [LARGE SCALE GENOMIC DNA]</scope>
    <source>
        <strain evidence="2 3">HH</strain>
    </source>
</reference>
<dbReference type="Pfam" id="PF16983">
    <property type="entry name" value="MFS_MOT1"/>
    <property type="match status" value="2"/>
</dbReference>
<comment type="caution">
    <text evidence="2">The sequence shown here is derived from an EMBL/GenBank/DDBJ whole genome shotgun (WGS) entry which is preliminary data.</text>
</comment>
<sequence length="390" mass="42077">MLANNVSSETVSSLAQPLRNRFDRSEWAGAFGDLGTLIPFVVGYITVMKLDPLGVLFTFGMLLILSGFYYRTPIPIQPMKAIGGAVITQAASITPGMLWGAGLFTGFFWLTMGLTGVLDVISRITTKPLVRGIVLGLGLSFIMEGIRMMQSDFFIALIALFMTFLLLTSRRIPAMFALIVFGVAAAIIKTPGIINELAAMHVNFSLPHLALTQVSWQDFIKGTLILGIPQIPLTLGNAVIAITAENNRLFPQRPITERKMAISTGIMNLISPLFGGIPMCHGAGGMAGHVRFGAHTGGALVILGTLLLVAGVFFSSSFLVILKFFPLSVLGVILFFAGLELAVSARDVGREREDYYILLVTAGFAIWNMGAGFLAGVLMQELLKRKIFKV</sequence>
<dbReference type="AlphaFoldDB" id="A0A4Y7RAG9"/>
<accession>A0A4Y7RAG9</accession>
<feature type="transmembrane region" description="Helical" evidence="1">
    <location>
        <begin position="82"/>
        <end position="109"/>
    </location>
</feature>